<sequence>MPVFTVSSEVGRLRQVLLHRPDLELLRLTPANKDDLLFDEVLW</sequence>
<dbReference type="AlphaFoldDB" id="A0A5S4FLB0"/>
<comment type="caution">
    <text evidence="1">The sequence shown here is derived from an EMBL/GenBank/DDBJ whole genome shotgun (WGS) entry which is preliminary data.</text>
</comment>
<accession>A0A5S4FLB0</accession>
<evidence type="ECO:0000313" key="2">
    <source>
        <dbReference type="Proteomes" id="UP000305238"/>
    </source>
</evidence>
<proteinExistence type="predicted"/>
<gene>
    <name evidence="1" type="ORF">ETD96_44180</name>
</gene>
<dbReference type="SUPFAM" id="SSF55909">
    <property type="entry name" value="Pentein"/>
    <property type="match status" value="1"/>
</dbReference>
<dbReference type="Gene3D" id="3.75.10.10">
    <property type="entry name" value="L-arginine/glycine Amidinotransferase, Chain A"/>
    <property type="match status" value="1"/>
</dbReference>
<dbReference type="GO" id="GO:0016990">
    <property type="term" value="F:arginine deiminase activity"/>
    <property type="evidence" value="ECO:0007669"/>
    <property type="project" value="UniProtKB-EC"/>
</dbReference>
<feature type="non-terminal residue" evidence="1">
    <location>
        <position position="43"/>
    </location>
</feature>
<name>A0A5S4FLB0_9ACTN</name>
<protein>
    <submittedName>
        <fullName evidence="1">Arginine deiminase</fullName>
        <ecNumber evidence="1">3.5.3.6</ecNumber>
    </submittedName>
</protein>
<dbReference type="Proteomes" id="UP000305238">
    <property type="component" value="Unassembled WGS sequence"/>
</dbReference>
<dbReference type="EC" id="3.5.3.6" evidence="1"/>
<keyword evidence="1" id="KW-0378">Hydrolase</keyword>
<dbReference type="EMBL" id="VCKZ01000778">
    <property type="protein sequence ID" value="TMR21244.1"/>
    <property type="molecule type" value="Genomic_DNA"/>
</dbReference>
<evidence type="ECO:0000313" key="1">
    <source>
        <dbReference type="EMBL" id="TMR21244.1"/>
    </source>
</evidence>
<organism evidence="1 2">
    <name type="scientific">Actinomadura geliboluensis</name>
    <dbReference type="NCBI Taxonomy" id="882440"/>
    <lineage>
        <taxon>Bacteria</taxon>
        <taxon>Bacillati</taxon>
        <taxon>Actinomycetota</taxon>
        <taxon>Actinomycetes</taxon>
        <taxon>Streptosporangiales</taxon>
        <taxon>Thermomonosporaceae</taxon>
        <taxon>Actinomadura</taxon>
    </lineage>
</organism>
<keyword evidence="2" id="KW-1185">Reference proteome</keyword>
<reference evidence="1 2" key="1">
    <citation type="submission" date="2019-05" db="EMBL/GenBank/DDBJ databases">
        <title>Draft genome sequence of Actinomadura geliboluensis A8036.</title>
        <authorList>
            <person name="Saricaoglu S."/>
            <person name="Isik K."/>
        </authorList>
    </citation>
    <scope>NUCLEOTIDE SEQUENCE [LARGE SCALE GENOMIC DNA]</scope>
    <source>
        <strain evidence="1 2">A8036</strain>
    </source>
</reference>